<organism evidence="5 6">
    <name type="scientific">Amphiprion ocellaris</name>
    <name type="common">Clown anemonefish</name>
    <dbReference type="NCBI Taxonomy" id="80972"/>
    <lineage>
        <taxon>Eukaryota</taxon>
        <taxon>Metazoa</taxon>
        <taxon>Chordata</taxon>
        <taxon>Craniata</taxon>
        <taxon>Vertebrata</taxon>
        <taxon>Euteleostomi</taxon>
        <taxon>Actinopterygii</taxon>
        <taxon>Neopterygii</taxon>
        <taxon>Teleostei</taxon>
        <taxon>Neoteleostei</taxon>
        <taxon>Acanthomorphata</taxon>
        <taxon>Ovalentaria</taxon>
        <taxon>Pomacentridae</taxon>
        <taxon>Amphiprion</taxon>
    </lineage>
</organism>
<reference evidence="5" key="3">
    <citation type="submission" date="2025-09" db="UniProtKB">
        <authorList>
            <consortium name="Ensembl"/>
        </authorList>
    </citation>
    <scope>IDENTIFICATION</scope>
</reference>
<accession>A0AAQ5Y4J7</accession>
<dbReference type="GeneTree" id="ENSGT01140000282569"/>
<dbReference type="Gene3D" id="3.30.70.270">
    <property type="match status" value="2"/>
</dbReference>
<evidence type="ECO:0000313" key="5">
    <source>
        <dbReference type="Ensembl" id="ENSAOCP00000046831.1"/>
    </source>
</evidence>
<protein>
    <recommendedName>
        <fullName evidence="2">ribonuclease H</fullName>
        <ecNumber evidence="2">3.1.26.4</ecNumber>
    </recommendedName>
</protein>
<dbReference type="InterPro" id="IPR041577">
    <property type="entry name" value="RT_RNaseH_2"/>
</dbReference>
<name>A0AAQ5Y4J7_AMPOC</name>
<dbReference type="AlphaFoldDB" id="A0AAQ5Y4J7"/>
<keyword evidence="3" id="KW-0511">Multifunctional enzyme</keyword>
<proteinExistence type="inferred from homology"/>
<dbReference type="PROSITE" id="PS50878">
    <property type="entry name" value="RT_POL"/>
    <property type="match status" value="1"/>
</dbReference>
<keyword evidence="6" id="KW-1185">Reference proteome</keyword>
<dbReference type="Proteomes" id="UP001501940">
    <property type="component" value="Chromosome 18"/>
</dbReference>
<reference evidence="5" key="2">
    <citation type="submission" date="2025-08" db="UniProtKB">
        <authorList>
            <consortium name="Ensembl"/>
        </authorList>
    </citation>
    <scope>IDENTIFICATION</scope>
</reference>
<sequence>MMETVLKDLPGVQNYLDDIIVYGASKEHDQRLQAVLNRLSEAGLQINFGKSAFAQTQITFLGHLISREGLHPSTDHLTAIAEAPVPKDMPALRSFLGLTSWFSKFISNYATLVEPLRRLLKTSSQVGLHWDSAANESFTKLKQMLLDSPALAMYNPKLPTAITTDASDHSLGAVLTQIQPDNTERIVAFASHTLTPAERK</sequence>
<comment type="similarity">
    <text evidence="1">Belongs to the beta type-B retroviral polymerase family. HERV class-II K(HML-2) pol subfamily.</text>
</comment>
<evidence type="ECO:0000259" key="4">
    <source>
        <dbReference type="PROSITE" id="PS50878"/>
    </source>
</evidence>
<dbReference type="Ensembl" id="ENSAOCT00000076408.1">
    <property type="protein sequence ID" value="ENSAOCP00000046831.1"/>
    <property type="gene ID" value="ENSAOCG00000033746.1"/>
</dbReference>
<dbReference type="SUPFAM" id="SSF56672">
    <property type="entry name" value="DNA/RNA polymerases"/>
    <property type="match status" value="1"/>
</dbReference>
<dbReference type="EC" id="3.1.26.4" evidence="2"/>
<dbReference type="InterPro" id="IPR043502">
    <property type="entry name" value="DNA/RNA_pol_sf"/>
</dbReference>
<dbReference type="PANTHER" id="PTHR37984">
    <property type="entry name" value="PROTEIN CBG26694"/>
    <property type="match status" value="1"/>
</dbReference>
<dbReference type="InterPro" id="IPR050951">
    <property type="entry name" value="Retrovirus_Pol_polyprotein"/>
</dbReference>
<evidence type="ECO:0000256" key="2">
    <source>
        <dbReference type="ARBA" id="ARBA00012180"/>
    </source>
</evidence>
<reference evidence="5 6" key="1">
    <citation type="submission" date="2022-01" db="EMBL/GenBank/DDBJ databases">
        <title>A chromosome-scale genome assembly of the false clownfish, Amphiprion ocellaris.</title>
        <authorList>
            <person name="Ryu T."/>
        </authorList>
    </citation>
    <scope>NUCLEOTIDE SEQUENCE [LARGE SCALE GENOMIC DNA]</scope>
</reference>
<dbReference type="InterPro" id="IPR043128">
    <property type="entry name" value="Rev_trsase/Diguanyl_cyclase"/>
</dbReference>
<dbReference type="Pfam" id="PF00078">
    <property type="entry name" value="RVT_1"/>
    <property type="match status" value="1"/>
</dbReference>
<dbReference type="Pfam" id="PF17919">
    <property type="entry name" value="RT_RNaseH_2"/>
    <property type="match status" value="1"/>
</dbReference>
<dbReference type="FunFam" id="3.30.70.270:FF:000020">
    <property type="entry name" value="Transposon Tf2-6 polyprotein-like Protein"/>
    <property type="match status" value="1"/>
</dbReference>
<dbReference type="InterPro" id="IPR000477">
    <property type="entry name" value="RT_dom"/>
</dbReference>
<evidence type="ECO:0000256" key="3">
    <source>
        <dbReference type="ARBA" id="ARBA00023268"/>
    </source>
</evidence>
<dbReference type="PANTHER" id="PTHR37984:SF5">
    <property type="entry name" value="PROTEIN NYNRIN-LIKE"/>
    <property type="match status" value="1"/>
</dbReference>
<evidence type="ECO:0000256" key="1">
    <source>
        <dbReference type="ARBA" id="ARBA00010879"/>
    </source>
</evidence>
<dbReference type="GO" id="GO:0004523">
    <property type="term" value="F:RNA-DNA hybrid ribonuclease activity"/>
    <property type="evidence" value="ECO:0007669"/>
    <property type="project" value="UniProtKB-EC"/>
</dbReference>
<evidence type="ECO:0000313" key="6">
    <source>
        <dbReference type="Proteomes" id="UP001501940"/>
    </source>
</evidence>
<feature type="domain" description="Reverse transcriptase" evidence="4">
    <location>
        <begin position="1"/>
        <end position="65"/>
    </location>
</feature>